<dbReference type="GO" id="GO:0005634">
    <property type="term" value="C:nucleus"/>
    <property type="evidence" value="ECO:0007669"/>
    <property type="project" value="UniProtKB-SubCell"/>
</dbReference>
<feature type="domain" description="Xylanolytic transcriptional activator regulatory" evidence="7">
    <location>
        <begin position="1"/>
        <end position="218"/>
    </location>
</feature>
<protein>
    <recommendedName>
        <fullName evidence="7">Xylanolytic transcriptional activator regulatory domain-containing protein</fullName>
    </recommendedName>
</protein>
<dbReference type="OrthoDB" id="5585855at2759"/>
<gene>
    <name evidence="8" type="ORF">H4219_004975</name>
    <name evidence="9" type="ORF">H4219_004976</name>
</gene>
<dbReference type="GO" id="GO:0008270">
    <property type="term" value="F:zinc ion binding"/>
    <property type="evidence" value="ECO:0007669"/>
    <property type="project" value="InterPro"/>
</dbReference>
<evidence type="ECO:0000256" key="1">
    <source>
        <dbReference type="ARBA" id="ARBA00004123"/>
    </source>
</evidence>
<sequence length="649" mass="73845">MACIALLSTHSIEIKNKGNSDLHRQFYRRSLSYVESAIEDVCLDNIVGLLWLAMYEGCIGRIPQMQYHTSLALRAVRSIIFRGTSYPWKGFGEEEYDFQHETLIRTFWCAYMWDSLAATVMGDLTPRMYPSEFPRFPDQDELFYGAEIEVVKHSKENYETRWKIPTHLPNSSYYTLRLAKLILIQGCVNDMLVKYFHDHQIPSISEILALDNRLVEWYSDLPSQLILDYNNLDEVPQLHNTPMIDEITMMHLIWLYTRILLHKIAMAVILNRDPGAVYRVDGPFQIRDSLPKSSQLLLHPSELRLSRDIPCLAFDEKFLEFSRHLCYYSAFEIHRLATCSHQKAGGTYGYSIWAAFAIAESASVYIDLAYSPDTSISWSAMMHILELLQYFRRTSWRKFQHIFLNLIIQGILDPDLRLQGPPPTTNSPKSQNNSNFESLSSNTLSGNGSNNNGAGDQRHHRPANSESNDQLGISKSNVGGGDSMLVDTDDGPATGAQGNGGGDGNSEANEGRGMEPLSYIKSNRSMAARLATITNGSTMTINNLEIPSTLSPMALDSRNPFPPNHILSIIMGWLGLDPESFFAPTFPVLHPEDISPDTGRWYMLEEMVHEYWQNPEKHNTIWDEDDLLRFVPAHWWQGFKPKSRGPALF</sequence>
<proteinExistence type="predicted"/>
<dbReference type="PANTHER" id="PTHR47338">
    <property type="entry name" value="ZN(II)2CYS6 TRANSCRIPTION FACTOR (EUROFUNG)-RELATED"/>
    <property type="match status" value="1"/>
</dbReference>
<accession>A0A9W8DQF8</accession>
<keyword evidence="2" id="KW-0479">Metal-binding</keyword>
<dbReference type="InterPro" id="IPR007219">
    <property type="entry name" value="XnlR_reg_dom"/>
</dbReference>
<feature type="compositionally biased region" description="Polar residues" evidence="6">
    <location>
        <begin position="426"/>
        <end position="437"/>
    </location>
</feature>
<evidence type="ECO:0000313" key="10">
    <source>
        <dbReference type="Proteomes" id="UP001150538"/>
    </source>
</evidence>
<evidence type="ECO:0000256" key="2">
    <source>
        <dbReference type="ARBA" id="ARBA00022723"/>
    </source>
</evidence>
<organism evidence="9 10">
    <name type="scientific">Mycoemilia scoparia</name>
    <dbReference type="NCBI Taxonomy" id="417184"/>
    <lineage>
        <taxon>Eukaryota</taxon>
        <taxon>Fungi</taxon>
        <taxon>Fungi incertae sedis</taxon>
        <taxon>Zoopagomycota</taxon>
        <taxon>Kickxellomycotina</taxon>
        <taxon>Kickxellomycetes</taxon>
        <taxon>Kickxellales</taxon>
        <taxon>Kickxellaceae</taxon>
        <taxon>Mycoemilia</taxon>
    </lineage>
</organism>
<feature type="compositionally biased region" description="Polar residues" evidence="6">
    <location>
        <begin position="464"/>
        <end position="477"/>
    </location>
</feature>
<dbReference type="PANTHER" id="PTHR47338:SF5">
    <property type="entry name" value="ZN(II)2CYS6 TRANSCRIPTION FACTOR (EUROFUNG)"/>
    <property type="match status" value="1"/>
</dbReference>
<feature type="region of interest" description="Disordered" evidence="6">
    <location>
        <begin position="418"/>
        <end position="513"/>
    </location>
</feature>
<dbReference type="CDD" id="cd12148">
    <property type="entry name" value="fungal_TF_MHR"/>
    <property type="match status" value="1"/>
</dbReference>
<evidence type="ECO:0000256" key="5">
    <source>
        <dbReference type="ARBA" id="ARBA00023242"/>
    </source>
</evidence>
<keyword evidence="10" id="KW-1185">Reference proteome</keyword>
<dbReference type="InterPro" id="IPR050815">
    <property type="entry name" value="TF_fung"/>
</dbReference>
<dbReference type="GO" id="GO:0003677">
    <property type="term" value="F:DNA binding"/>
    <property type="evidence" value="ECO:0007669"/>
    <property type="project" value="InterPro"/>
</dbReference>
<comment type="subcellular location">
    <subcellularLocation>
        <location evidence="1">Nucleus</location>
    </subcellularLocation>
</comment>
<dbReference type="Proteomes" id="UP001150538">
    <property type="component" value="Unassembled WGS sequence"/>
</dbReference>
<dbReference type="Pfam" id="PF04082">
    <property type="entry name" value="Fungal_trans"/>
    <property type="match status" value="1"/>
</dbReference>
<keyword evidence="4" id="KW-0804">Transcription</keyword>
<keyword evidence="3" id="KW-0805">Transcription regulation</keyword>
<evidence type="ECO:0000313" key="9">
    <source>
        <dbReference type="EMBL" id="KAJ1913991.1"/>
    </source>
</evidence>
<name>A0A9W8DQF8_9FUNG</name>
<keyword evidence="5" id="KW-0539">Nucleus</keyword>
<dbReference type="EMBL" id="JANBPU010000225">
    <property type="protein sequence ID" value="KAJ1913990.1"/>
    <property type="molecule type" value="Genomic_DNA"/>
</dbReference>
<evidence type="ECO:0000313" key="8">
    <source>
        <dbReference type="EMBL" id="KAJ1913990.1"/>
    </source>
</evidence>
<reference evidence="9" key="1">
    <citation type="submission" date="2022-07" db="EMBL/GenBank/DDBJ databases">
        <title>Phylogenomic reconstructions and comparative analyses of Kickxellomycotina fungi.</title>
        <authorList>
            <person name="Reynolds N.K."/>
            <person name="Stajich J.E."/>
            <person name="Barry K."/>
            <person name="Grigoriev I.V."/>
            <person name="Crous P."/>
            <person name="Smith M.E."/>
        </authorList>
    </citation>
    <scope>NUCLEOTIDE SEQUENCE</scope>
    <source>
        <strain evidence="9">NBRC 100468</strain>
    </source>
</reference>
<dbReference type="GO" id="GO:0000981">
    <property type="term" value="F:DNA-binding transcription factor activity, RNA polymerase II-specific"/>
    <property type="evidence" value="ECO:0007669"/>
    <property type="project" value="InterPro"/>
</dbReference>
<evidence type="ECO:0000256" key="4">
    <source>
        <dbReference type="ARBA" id="ARBA00023163"/>
    </source>
</evidence>
<evidence type="ECO:0000256" key="6">
    <source>
        <dbReference type="SAM" id="MobiDB-lite"/>
    </source>
</evidence>
<dbReference type="EMBL" id="JANBPU010000225">
    <property type="protein sequence ID" value="KAJ1913991.1"/>
    <property type="molecule type" value="Genomic_DNA"/>
</dbReference>
<feature type="compositionally biased region" description="Low complexity" evidence="6">
    <location>
        <begin position="438"/>
        <end position="453"/>
    </location>
</feature>
<comment type="caution">
    <text evidence="9">The sequence shown here is derived from an EMBL/GenBank/DDBJ whole genome shotgun (WGS) entry which is preliminary data.</text>
</comment>
<evidence type="ECO:0000259" key="7">
    <source>
        <dbReference type="Pfam" id="PF04082"/>
    </source>
</evidence>
<dbReference type="GO" id="GO:0006351">
    <property type="term" value="P:DNA-templated transcription"/>
    <property type="evidence" value="ECO:0007669"/>
    <property type="project" value="InterPro"/>
</dbReference>
<evidence type="ECO:0000256" key="3">
    <source>
        <dbReference type="ARBA" id="ARBA00023015"/>
    </source>
</evidence>
<dbReference type="AlphaFoldDB" id="A0A9W8DQF8"/>